<dbReference type="GO" id="GO:0005737">
    <property type="term" value="C:cytoplasm"/>
    <property type="evidence" value="ECO:0007669"/>
    <property type="project" value="TreeGrafter"/>
</dbReference>
<evidence type="ECO:0000256" key="1">
    <source>
        <dbReference type="ARBA" id="ARBA00023239"/>
    </source>
</evidence>
<evidence type="ECO:0000313" key="4">
    <source>
        <dbReference type="Proteomes" id="UP000255000"/>
    </source>
</evidence>
<dbReference type="Gene3D" id="3.90.850.10">
    <property type="entry name" value="Fumarylacetoacetase-like, C-terminal domain"/>
    <property type="match status" value="1"/>
</dbReference>
<reference evidence="3 4" key="1">
    <citation type="submission" date="2018-06" db="EMBL/GenBank/DDBJ databases">
        <authorList>
            <consortium name="Pathogen Informatics"/>
            <person name="Doyle S."/>
        </authorList>
    </citation>
    <scope>NUCLEOTIDE SEQUENCE [LARGE SCALE GENOMIC DNA]</scope>
    <source>
        <strain evidence="3 4">NCTC13350</strain>
    </source>
</reference>
<gene>
    <name evidence="3" type="primary">mhpD</name>
    <name evidence="3" type="ORF">NCTC13350_01907</name>
</gene>
<dbReference type="GO" id="GO:0008684">
    <property type="term" value="F:2-oxopent-4-enoate hydratase activity"/>
    <property type="evidence" value="ECO:0007669"/>
    <property type="project" value="UniProtKB-EC"/>
</dbReference>
<dbReference type="Proteomes" id="UP000255000">
    <property type="component" value="Unassembled WGS sequence"/>
</dbReference>
<dbReference type="OrthoDB" id="9792137at2"/>
<organism evidence="3 4">
    <name type="scientific">Pannonibacter phragmitetus</name>
    <dbReference type="NCBI Taxonomy" id="121719"/>
    <lineage>
        <taxon>Bacteria</taxon>
        <taxon>Pseudomonadati</taxon>
        <taxon>Pseudomonadota</taxon>
        <taxon>Alphaproteobacteria</taxon>
        <taxon>Hyphomicrobiales</taxon>
        <taxon>Stappiaceae</taxon>
        <taxon>Pannonibacter</taxon>
    </lineage>
</organism>
<accession>A0A378ZUW5</accession>
<dbReference type="RefSeq" id="WP_019966189.1">
    <property type="nucleotide sequence ID" value="NZ_UGSK01000001.1"/>
</dbReference>
<proteinExistence type="predicted"/>
<dbReference type="PANTHER" id="PTHR30143">
    <property type="entry name" value="ACID HYDRATASE"/>
    <property type="match status" value="1"/>
</dbReference>
<dbReference type="InterPro" id="IPR011234">
    <property type="entry name" value="Fumarylacetoacetase-like_C"/>
</dbReference>
<dbReference type="EMBL" id="UGSK01000001">
    <property type="protein sequence ID" value="SUB00977.1"/>
    <property type="molecule type" value="Genomic_DNA"/>
</dbReference>
<evidence type="ECO:0000259" key="2">
    <source>
        <dbReference type="Pfam" id="PF01557"/>
    </source>
</evidence>
<evidence type="ECO:0000313" key="3">
    <source>
        <dbReference type="EMBL" id="SUB00977.1"/>
    </source>
</evidence>
<dbReference type="SUPFAM" id="SSF56529">
    <property type="entry name" value="FAH"/>
    <property type="match status" value="1"/>
</dbReference>
<dbReference type="AlphaFoldDB" id="A0A378ZUW5"/>
<dbReference type="PANTHER" id="PTHR30143:SF0">
    <property type="entry name" value="2-KETO-4-PENTENOATE HYDRATASE"/>
    <property type="match status" value="1"/>
</dbReference>
<dbReference type="EC" id="4.2.1.80" evidence="3"/>
<sequence>MSIIEQAADRLWQARQTGTPCAPVRDLLGESDVAAAYAVQEINTRRQLEKSRIVGAKIGLTSRVVQQQLGVHQPDFGLLFADMDVLNAGIVPFAELSQPKVEAEIAFILGKDLPHADCTSAEVIAAVDHVVPALEIVGSRVAGWDIRITDTIADNASSSHFVLGPVAKPLAAVDLLDCAMELELNGEKKSSGKGRACLGSPLSALVWLARTMAASGRPLQAGHVVLSGALGPMVAVSPGGTCTARIEGLGEVSVEFGGLAA</sequence>
<keyword evidence="1 3" id="KW-0456">Lyase</keyword>
<name>A0A378ZUW5_9HYPH</name>
<dbReference type="InterPro" id="IPR050772">
    <property type="entry name" value="Hydratase-Decarb/MhpD_sf"/>
</dbReference>
<protein>
    <submittedName>
        <fullName evidence="3">2-keto-4-pentenoate hydratase</fullName>
        <ecNumber evidence="3">4.2.1.80</ecNumber>
    </submittedName>
</protein>
<feature type="domain" description="Fumarylacetoacetase-like C-terminal" evidence="2">
    <location>
        <begin position="92"/>
        <end position="253"/>
    </location>
</feature>
<dbReference type="InterPro" id="IPR036663">
    <property type="entry name" value="Fumarylacetoacetase_C_sf"/>
</dbReference>
<dbReference type="Pfam" id="PF01557">
    <property type="entry name" value="FAA_hydrolase"/>
    <property type="match status" value="1"/>
</dbReference>